<sequence>MAYGDTSFRLKHVAVWVDSLPVGNVGMTARDLYGKLKQLNTTEINAHDRVELLYLLDKPLRFVLDALSSHHFRDPPPMKPRSKAASDLVYAMVALVVQGYQIAIQGFTSGSRLYRMRSRRTIIGAYQQRLHYLGWMLLHGFQTYQHAPHGLWREIHGTYAAVVKGGGHDIALDKDRPPGLVAGTTAHHLYKKLLLLAISGPYRMQYGELARVKKVLDGWVSRVLLVPLSQMEQSKGLFVVDTQADEPPKYRCLVEKEKPVHGWVLDTMQLALTAMESEAKAVSPR</sequence>
<dbReference type="AlphaFoldDB" id="A0A6N4DL34"/>
<organism evidence="1 2">
    <name type="scientific">Candidatus Sedimenticola endophacoides</name>
    <dbReference type="NCBI Taxonomy" id="2548426"/>
    <lineage>
        <taxon>Bacteria</taxon>
        <taxon>Pseudomonadati</taxon>
        <taxon>Pseudomonadota</taxon>
        <taxon>Gammaproteobacteria</taxon>
        <taxon>Chromatiales</taxon>
        <taxon>Sedimenticolaceae</taxon>
        <taxon>Sedimenticola</taxon>
    </lineage>
</organism>
<proteinExistence type="predicted"/>
<dbReference type="EMBL" id="PQCO01000312">
    <property type="protein sequence ID" value="PUD98302.1"/>
    <property type="molecule type" value="Genomic_DNA"/>
</dbReference>
<gene>
    <name evidence="1" type="ORF">C3L24_13005</name>
</gene>
<evidence type="ECO:0000313" key="1">
    <source>
        <dbReference type="EMBL" id="PUD98302.1"/>
    </source>
</evidence>
<dbReference type="Proteomes" id="UP000250928">
    <property type="component" value="Unassembled WGS sequence"/>
</dbReference>
<protein>
    <submittedName>
        <fullName evidence="1">Uncharacterized protein</fullName>
    </submittedName>
</protein>
<evidence type="ECO:0000313" key="2">
    <source>
        <dbReference type="Proteomes" id="UP000250928"/>
    </source>
</evidence>
<name>A0A6N4DL34_9GAMM</name>
<accession>A0A6N4DL34</accession>
<reference evidence="1 2" key="1">
    <citation type="submission" date="2018-01" db="EMBL/GenBank/DDBJ databases">
        <title>Novel co-symbiosis in the lucinid bivalve Phacoides pectinatus.</title>
        <authorList>
            <person name="Lim S.J."/>
            <person name="Davis B.G."/>
            <person name="Gill D.E."/>
            <person name="Engel A.S."/>
            <person name="Anderson L.C."/>
            <person name="Campbell B.J."/>
        </authorList>
    </citation>
    <scope>NUCLEOTIDE SEQUENCE [LARGE SCALE GENOMIC DNA]</scope>
    <source>
        <strain evidence="1">N3_P5</strain>
    </source>
</reference>
<comment type="caution">
    <text evidence="1">The sequence shown here is derived from an EMBL/GenBank/DDBJ whole genome shotgun (WGS) entry which is preliminary data.</text>
</comment>